<keyword evidence="4 6" id="KW-0238">DNA-binding</keyword>
<dbReference type="NCBIfam" id="NF001030">
    <property type="entry name" value="PRK00110.1"/>
    <property type="match status" value="1"/>
</dbReference>
<evidence type="ECO:0000313" key="10">
    <source>
        <dbReference type="Proteomes" id="UP000240811"/>
    </source>
</evidence>
<evidence type="ECO:0000259" key="8">
    <source>
        <dbReference type="Pfam" id="PF20772"/>
    </source>
</evidence>
<evidence type="ECO:0000256" key="6">
    <source>
        <dbReference type="HAMAP-Rule" id="MF_00693"/>
    </source>
</evidence>
<dbReference type="Pfam" id="PF01709">
    <property type="entry name" value="Transcrip_reg"/>
    <property type="match status" value="1"/>
</dbReference>
<keyword evidence="2 6" id="KW-0963">Cytoplasm</keyword>
<evidence type="ECO:0000313" key="9">
    <source>
        <dbReference type="EMBL" id="PTL86907.1"/>
    </source>
</evidence>
<feature type="domain" description="TACO1/YebC-like second and third" evidence="7">
    <location>
        <begin position="81"/>
        <end position="237"/>
    </location>
</feature>
<keyword evidence="5 6" id="KW-0804">Transcription</keyword>
<dbReference type="InterPro" id="IPR048300">
    <property type="entry name" value="TACO1_YebC-like_2nd/3rd_dom"/>
</dbReference>
<dbReference type="GO" id="GO:0003677">
    <property type="term" value="F:DNA binding"/>
    <property type="evidence" value="ECO:0007669"/>
    <property type="project" value="UniProtKB-UniRule"/>
</dbReference>
<comment type="similarity">
    <text evidence="1 6">Belongs to the TACO1 family.</text>
</comment>
<accession>A0A2T4VYP4</accession>
<sequence length="254" mass="28590">MAGHSQFKNIMHRKGQKDAMRSKIFSKLSREITISAKLSGQDPLENPRLRVAIQNAKNQSMPKENIERAIAKASSSDSENYINIRYEGYGPEGIAIIIETLTDNRNRTASNIRSIFTKASGSLGETGSSIHFFDQIGEIVYHSTVADYDLAMEAAIDADANEFFTEDNEYVFHCDFENIGQTSKILEKHLGEAISLKTIWKPKNIIQISDEEAAKSIIKMIKTLEEDDDVQNLYSNFDISDDILKKINCSENNK</sequence>
<comment type="subcellular location">
    <subcellularLocation>
        <location evidence="6">Cytoplasm</location>
    </subcellularLocation>
</comment>
<evidence type="ECO:0000259" key="7">
    <source>
        <dbReference type="Pfam" id="PF01709"/>
    </source>
</evidence>
<dbReference type="NCBIfam" id="NF009044">
    <property type="entry name" value="PRK12378.1"/>
    <property type="match status" value="1"/>
</dbReference>
<dbReference type="Proteomes" id="UP000240811">
    <property type="component" value="Unassembled WGS sequence"/>
</dbReference>
<evidence type="ECO:0000256" key="5">
    <source>
        <dbReference type="ARBA" id="ARBA00023163"/>
    </source>
</evidence>
<dbReference type="PANTHER" id="PTHR12532:SF6">
    <property type="entry name" value="TRANSCRIPTIONAL REGULATORY PROTEIN YEBC-RELATED"/>
    <property type="match status" value="1"/>
</dbReference>
<gene>
    <name evidence="9" type="ORF">C4617_00310</name>
</gene>
<dbReference type="PANTHER" id="PTHR12532">
    <property type="entry name" value="TRANSLATIONAL ACTIVATOR OF CYTOCHROME C OXIDASE 1"/>
    <property type="match status" value="1"/>
</dbReference>
<organism evidence="9 10">
    <name type="scientific">Candidatus Liberibacter europaeus</name>
    <dbReference type="NCBI Taxonomy" id="744859"/>
    <lineage>
        <taxon>Bacteria</taxon>
        <taxon>Pseudomonadati</taxon>
        <taxon>Pseudomonadota</taxon>
        <taxon>Alphaproteobacteria</taxon>
        <taxon>Hyphomicrobiales</taxon>
        <taxon>Rhizobiaceae</taxon>
        <taxon>Liberibacter</taxon>
    </lineage>
</organism>
<dbReference type="Gene3D" id="3.30.70.980">
    <property type="match status" value="2"/>
</dbReference>
<dbReference type="HAMAP" id="MF_00693">
    <property type="entry name" value="Transcrip_reg_TACO1"/>
    <property type="match status" value="1"/>
</dbReference>
<proteinExistence type="inferred from homology"/>
<dbReference type="InterPro" id="IPR049083">
    <property type="entry name" value="TACO1_YebC_N"/>
</dbReference>
<dbReference type="Pfam" id="PF20772">
    <property type="entry name" value="TACO1_YebC_N"/>
    <property type="match status" value="1"/>
</dbReference>
<dbReference type="EMBL" id="PSQJ01000001">
    <property type="protein sequence ID" value="PTL86907.1"/>
    <property type="molecule type" value="Genomic_DNA"/>
</dbReference>
<dbReference type="NCBIfam" id="TIGR01033">
    <property type="entry name" value="YebC/PmpR family DNA-binding transcriptional regulator"/>
    <property type="match status" value="1"/>
</dbReference>
<dbReference type="Gene3D" id="1.10.10.200">
    <property type="match status" value="1"/>
</dbReference>
<evidence type="ECO:0000256" key="3">
    <source>
        <dbReference type="ARBA" id="ARBA00023015"/>
    </source>
</evidence>
<protein>
    <recommendedName>
        <fullName evidence="6">Probable transcriptional regulatory protein C4617_00310</fullName>
    </recommendedName>
</protein>
<evidence type="ECO:0000256" key="1">
    <source>
        <dbReference type="ARBA" id="ARBA00008724"/>
    </source>
</evidence>
<reference evidence="10" key="1">
    <citation type="submission" date="2018-02" db="EMBL/GenBank/DDBJ databases">
        <title>Genome sequence of Candidatus Liberibacter europaeus.</title>
        <authorList>
            <person name="Frampton R.A."/>
            <person name="Thompson S.M."/>
            <person name="David C."/>
            <person name="Addison S.M."/>
            <person name="Smith G.R."/>
        </authorList>
    </citation>
    <scope>NUCLEOTIDE SEQUENCE [LARGE SCALE GENOMIC DNA]</scope>
</reference>
<feature type="domain" description="TACO1/YebC-like N-terminal" evidence="8">
    <location>
        <begin position="5"/>
        <end position="75"/>
    </location>
</feature>
<name>A0A2T4VYP4_9HYPH</name>
<dbReference type="InterPro" id="IPR002876">
    <property type="entry name" value="Transcrip_reg_TACO1-like"/>
</dbReference>
<evidence type="ECO:0000256" key="2">
    <source>
        <dbReference type="ARBA" id="ARBA00022490"/>
    </source>
</evidence>
<dbReference type="FunFam" id="1.10.10.200:FF:000002">
    <property type="entry name" value="Probable transcriptional regulatory protein CLM62_37755"/>
    <property type="match status" value="1"/>
</dbReference>
<dbReference type="InterPro" id="IPR029072">
    <property type="entry name" value="YebC-like"/>
</dbReference>
<evidence type="ECO:0000256" key="4">
    <source>
        <dbReference type="ARBA" id="ARBA00023125"/>
    </source>
</evidence>
<dbReference type="SUPFAM" id="SSF75625">
    <property type="entry name" value="YebC-like"/>
    <property type="match status" value="1"/>
</dbReference>
<dbReference type="AlphaFoldDB" id="A0A2T4VYP4"/>
<dbReference type="GO" id="GO:0005829">
    <property type="term" value="C:cytosol"/>
    <property type="evidence" value="ECO:0007669"/>
    <property type="project" value="TreeGrafter"/>
</dbReference>
<comment type="caution">
    <text evidence="9">The sequence shown here is derived from an EMBL/GenBank/DDBJ whole genome shotgun (WGS) entry which is preliminary data.</text>
</comment>
<keyword evidence="3 6" id="KW-0805">Transcription regulation</keyword>
<dbReference type="InterPro" id="IPR017856">
    <property type="entry name" value="Integrase-like_N"/>
</dbReference>
<dbReference type="GO" id="GO:0006355">
    <property type="term" value="P:regulation of DNA-templated transcription"/>
    <property type="evidence" value="ECO:0007669"/>
    <property type="project" value="UniProtKB-UniRule"/>
</dbReference>
<dbReference type="InterPro" id="IPR026564">
    <property type="entry name" value="Transcrip_reg_TACO1-like_dom3"/>
</dbReference>